<feature type="domain" description="RWP-RK" evidence="6">
    <location>
        <begin position="105"/>
        <end position="194"/>
    </location>
</feature>
<feature type="region of interest" description="Disordered" evidence="5">
    <location>
        <begin position="43"/>
        <end position="94"/>
    </location>
</feature>
<dbReference type="Pfam" id="PF02042">
    <property type="entry name" value="RWP-RK"/>
    <property type="match status" value="1"/>
</dbReference>
<evidence type="ECO:0000256" key="5">
    <source>
        <dbReference type="SAM" id="MobiDB-lite"/>
    </source>
</evidence>
<dbReference type="EMBL" id="JH993375">
    <property type="protein sequence ID" value="EKX31064.1"/>
    <property type="molecule type" value="Genomic_DNA"/>
</dbReference>
<dbReference type="AlphaFoldDB" id="L1I598"/>
<accession>L1I598</accession>
<keyword evidence="2" id="KW-0238">DNA-binding</keyword>
<dbReference type="Proteomes" id="UP000011087">
    <property type="component" value="Unassembled WGS sequence"/>
</dbReference>
<evidence type="ECO:0000256" key="1">
    <source>
        <dbReference type="ARBA" id="ARBA00023015"/>
    </source>
</evidence>
<dbReference type="PROSITE" id="PS51519">
    <property type="entry name" value="RWP_RK"/>
    <property type="match status" value="1"/>
</dbReference>
<organism evidence="7">
    <name type="scientific">Guillardia theta (strain CCMP2712)</name>
    <name type="common">Cryptophyte</name>
    <dbReference type="NCBI Taxonomy" id="905079"/>
    <lineage>
        <taxon>Eukaryota</taxon>
        <taxon>Cryptophyceae</taxon>
        <taxon>Pyrenomonadales</taxon>
        <taxon>Geminigeraceae</taxon>
        <taxon>Guillardia</taxon>
    </lineage>
</organism>
<sequence>MNQLKDNPILRPNPLHVWSQPVFSQLLVSNTHAIQNVDDSAFLTPNARHDKQVDYTTRSSSSSPHANNHSREEANHGVSPKNHPDDHHTFKDGFVHTDGPFVRVLQRSGEQQVPSPRRPAELTKQTLRPYLALSQTEAARSLGMSLSAFKRLCKKVGLEKWPYARRKGSSQLTERHKAKLRQYEDEQFRGEEEEEEQEEEVAEVEEEEAEHSMSLKAIGALREEGWYDKELFEEAMFHIQLV</sequence>
<dbReference type="PaxDb" id="55529-EKX31064"/>
<keyword evidence="4" id="KW-0539">Nucleus</keyword>
<dbReference type="HOGENOM" id="CLU_1149071_0_0_1"/>
<dbReference type="EnsemblProtists" id="EKX31064">
    <property type="protein sequence ID" value="EKX31064"/>
    <property type="gene ID" value="GUITHDRAFT_122732"/>
</dbReference>
<reference evidence="9" key="2">
    <citation type="submission" date="2012-11" db="EMBL/GenBank/DDBJ databases">
        <authorList>
            <person name="Kuo A."/>
            <person name="Curtis B.A."/>
            <person name="Tanifuji G."/>
            <person name="Burki F."/>
            <person name="Gruber A."/>
            <person name="Irimia M."/>
            <person name="Maruyama S."/>
            <person name="Arias M.C."/>
            <person name="Ball S.G."/>
            <person name="Gile G.H."/>
            <person name="Hirakawa Y."/>
            <person name="Hopkins J.F."/>
            <person name="Rensing S.A."/>
            <person name="Schmutz J."/>
            <person name="Symeonidi A."/>
            <person name="Elias M."/>
            <person name="Eveleigh R.J."/>
            <person name="Herman E.K."/>
            <person name="Klute M.J."/>
            <person name="Nakayama T."/>
            <person name="Obornik M."/>
            <person name="Reyes-Prieto A."/>
            <person name="Armbrust E.V."/>
            <person name="Aves S.J."/>
            <person name="Beiko R.G."/>
            <person name="Coutinho P."/>
            <person name="Dacks J.B."/>
            <person name="Durnford D.G."/>
            <person name="Fast N.M."/>
            <person name="Green B.R."/>
            <person name="Grisdale C."/>
            <person name="Hempe F."/>
            <person name="Henrissat B."/>
            <person name="Hoppner M.P."/>
            <person name="Ishida K.-I."/>
            <person name="Kim E."/>
            <person name="Koreny L."/>
            <person name="Kroth P.G."/>
            <person name="Liu Y."/>
            <person name="Malik S.-B."/>
            <person name="Maier U.G."/>
            <person name="McRose D."/>
            <person name="Mock T."/>
            <person name="Neilson J.A."/>
            <person name="Onodera N.T."/>
            <person name="Poole A.M."/>
            <person name="Pritham E.J."/>
            <person name="Richards T.A."/>
            <person name="Rocap G."/>
            <person name="Roy S.W."/>
            <person name="Sarai C."/>
            <person name="Schaack S."/>
            <person name="Shirato S."/>
            <person name="Slamovits C.H."/>
            <person name="Spencer D.F."/>
            <person name="Suzuki S."/>
            <person name="Worden A.Z."/>
            <person name="Zauner S."/>
            <person name="Barry K."/>
            <person name="Bell C."/>
            <person name="Bharti A.K."/>
            <person name="Crow J.A."/>
            <person name="Grimwood J."/>
            <person name="Kramer R."/>
            <person name="Lindquist E."/>
            <person name="Lucas S."/>
            <person name="Salamov A."/>
            <person name="McFadden G.I."/>
            <person name="Lane C.E."/>
            <person name="Keeling P.J."/>
            <person name="Gray M.W."/>
            <person name="Grigoriev I.V."/>
            <person name="Archibald J.M."/>
        </authorList>
    </citation>
    <scope>NUCLEOTIDE SEQUENCE</scope>
    <source>
        <strain evidence="9">CCMP2712</strain>
    </source>
</reference>
<evidence type="ECO:0000313" key="9">
    <source>
        <dbReference type="Proteomes" id="UP000011087"/>
    </source>
</evidence>
<dbReference type="KEGG" id="gtt:GUITHDRAFT_122732"/>
<keyword evidence="1" id="KW-0805">Transcription regulation</keyword>
<feature type="compositionally biased region" description="Basic and acidic residues" evidence="5">
    <location>
        <begin position="82"/>
        <end position="94"/>
    </location>
</feature>
<evidence type="ECO:0000313" key="7">
    <source>
        <dbReference type="EMBL" id="EKX31064.1"/>
    </source>
</evidence>
<keyword evidence="3" id="KW-0804">Transcription</keyword>
<proteinExistence type="predicted"/>
<dbReference type="GeneID" id="17287785"/>
<dbReference type="InterPro" id="IPR003035">
    <property type="entry name" value="RWP-RK_dom"/>
</dbReference>
<keyword evidence="9" id="KW-1185">Reference proteome</keyword>
<dbReference type="RefSeq" id="XP_005818044.1">
    <property type="nucleotide sequence ID" value="XM_005817987.1"/>
</dbReference>
<evidence type="ECO:0000313" key="8">
    <source>
        <dbReference type="EnsemblProtists" id="EKX31064"/>
    </source>
</evidence>
<feature type="compositionally biased region" description="Acidic residues" evidence="5">
    <location>
        <begin position="191"/>
        <end position="209"/>
    </location>
</feature>
<gene>
    <name evidence="7" type="ORF">GUITHDRAFT_122732</name>
</gene>
<evidence type="ECO:0000256" key="4">
    <source>
        <dbReference type="ARBA" id="ARBA00023242"/>
    </source>
</evidence>
<evidence type="ECO:0000256" key="2">
    <source>
        <dbReference type="ARBA" id="ARBA00023125"/>
    </source>
</evidence>
<evidence type="ECO:0000256" key="3">
    <source>
        <dbReference type="ARBA" id="ARBA00023163"/>
    </source>
</evidence>
<reference evidence="8" key="3">
    <citation type="submission" date="2015-06" db="UniProtKB">
        <authorList>
            <consortium name="EnsemblProtists"/>
        </authorList>
    </citation>
    <scope>IDENTIFICATION</scope>
</reference>
<feature type="region of interest" description="Disordered" evidence="5">
    <location>
        <begin position="183"/>
        <end position="213"/>
    </location>
</feature>
<dbReference type="GO" id="GO:0003677">
    <property type="term" value="F:DNA binding"/>
    <property type="evidence" value="ECO:0007669"/>
    <property type="project" value="UniProtKB-KW"/>
</dbReference>
<evidence type="ECO:0000259" key="6">
    <source>
        <dbReference type="PROSITE" id="PS51519"/>
    </source>
</evidence>
<name>L1I598_GUITC</name>
<protein>
    <recommendedName>
        <fullName evidence="6">RWP-RK domain-containing protein</fullName>
    </recommendedName>
</protein>
<dbReference type="OrthoDB" id="6270329at2759"/>
<reference evidence="7 9" key="1">
    <citation type="journal article" date="2012" name="Nature">
        <title>Algal genomes reveal evolutionary mosaicism and the fate of nucleomorphs.</title>
        <authorList>
            <consortium name="DOE Joint Genome Institute"/>
            <person name="Curtis B.A."/>
            <person name="Tanifuji G."/>
            <person name="Burki F."/>
            <person name="Gruber A."/>
            <person name="Irimia M."/>
            <person name="Maruyama S."/>
            <person name="Arias M.C."/>
            <person name="Ball S.G."/>
            <person name="Gile G.H."/>
            <person name="Hirakawa Y."/>
            <person name="Hopkins J.F."/>
            <person name="Kuo A."/>
            <person name="Rensing S.A."/>
            <person name="Schmutz J."/>
            <person name="Symeonidi A."/>
            <person name="Elias M."/>
            <person name="Eveleigh R.J."/>
            <person name="Herman E.K."/>
            <person name="Klute M.J."/>
            <person name="Nakayama T."/>
            <person name="Obornik M."/>
            <person name="Reyes-Prieto A."/>
            <person name="Armbrust E.V."/>
            <person name="Aves S.J."/>
            <person name="Beiko R.G."/>
            <person name="Coutinho P."/>
            <person name="Dacks J.B."/>
            <person name="Durnford D.G."/>
            <person name="Fast N.M."/>
            <person name="Green B.R."/>
            <person name="Grisdale C.J."/>
            <person name="Hempel F."/>
            <person name="Henrissat B."/>
            <person name="Hoppner M.P."/>
            <person name="Ishida K."/>
            <person name="Kim E."/>
            <person name="Koreny L."/>
            <person name="Kroth P.G."/>
            <person name="Liu Y."/>
            <person name="Malik S.B."/>
            <person name="Maier U.G."/>
            <person name="McRose D."/>
            <person name="Mock T."/>
            <person name="Neilson J.A."/>
            <person name="Onodera N.T."/>
            <person name="Poole A.M."/>
            <person name="Pritham E.J."/>
            <person name="Richards T.A."/>
            <person name="Rocap G."/>
            <person name="Roy S.W."/>
            <person name="Sarai C."/>
            <person name="Schaack S."/>
            <person name="Shirato S."/>
            <person name="Slamovits C.H."/>
            <person name="Spencer D.F."/>
            <person name="Suzuki S."/>
            <person name="Worden A.Z."/>
            <person name="Zauner S."/>
            <person name="Barry K."/>
            <person name="Bell C."/>
            <person name="Bharti A.K."/>
            <person name="Crow J.A."/>
            <person name="Grimwood J."/>
            <person name="Kramer R."/>
            <person name="Lindquist E."/>
            <person name="Lucas S."/>
            <person name="Salamov A."/>
            <person name="McFadden G.I."/>
            <person name="Lane C.E."/>
            <person name="Keeling P.J."/>
            <person name="Gray M.W."/>
            <person name="Grigoriev I.V."/>
            <person name="Archibald J.M."/>
        </authorList>
    </citation>
    <scope>NUCLEOTIDE SEQUENCE</scope>
    <source>
        <strain evidence="7 9">CCMP2712</strain>
    </source>
</reference>